<evidence type="ECO:0000256" key="1">
    <source>
        <dbReference type="SAM" id="MobiDB-lite"/>
    </source>
</evidence>
<evidence type="ECO:0000313" key="4">
    <source>
        <dbReference type="EMBL" id="KAJ7723898.1"/>
    </source>
</evidence>
<proteinExistence type="predicted"/>
<keyword evidence="5" id="KW-1185">Reference proteome</keyword>
<keyword evidence="3" id="KW-0732">Signal</keyword>
<dbReference type="Gene3D" id="2.60.120.260">
    <property type="entry name" value="Galactose-binding domain-like"/>
    <property type="match status" value="1"/>
</dbReference>
<dbReference type="EMBL" id="JARKIB010000207">
    <property type="protein sequence ID" value="KAJ7723898.1"/>
    <property type="molecule type" value="Genomic_DNA"/>
</dbReference>
<keyword evidence="2" id="KW-1133">Transmembrane helix</keyword>
<organism evidence="4 5">
    <name type="scientific">Mycena metata</name>
    <dbReference type="NCBI Taxonomy" id="1033252"/>
    <lineage>
        <taxon>Eukaryota</taxon>
        <taxon>Fungi</taxon>
        <taxon>Dikarya</taxon>
        <taxon>Basidiomycota</taxon>
        <taxon>Agaricomycotina</taxon>
        <taxon>Agaricomycetes</taxon>
        <taxon>Agaricomycetidae</taxon>
        <taxon>Agaricales</taxon>
        <taxon>Marasmiineae</taxon>
        <taxon>Mycenaceae</taxon>
        <taxon>Mycena</taxon>
    </lineage>
</organism>
<feature type="region of interest" description="Disordered" evidence="1">
    <location>
        <begin position="180"/>
        <end position="229"/>
    </location>
</feature>
<name>A0AAD7HM40_9AGAR</name>
<feature type="chain" id="PRO_5042264197" evidence="3">
    <location>
        <begin position="22"/>
        <end position="327"/>
    </location>
</feature>
<gene>
    <name evidence="4" type="ORF">B0H16DRAFT_330532</name>
</gene>
<comment type="caution">
    <text evidence="4">The sequence shown here is derived from an EMBL/GenBank/DDBJ whole genome shotgun (WGS) entry which is preliminary data.</text>
</comment>
<evidence type="ECO:0000256" key="3">
    <source>
        <dbReference type="SAM" id="SignalP"/>
    </source>
</evidence>
<dbReference type="AlphaFoldDB" id="A0AAD7HM40"/>
<sequence length="327" mass="33660">MLSGYIFCILGWFIAAREVHAVLTNITLIPPSDNISLNGPGWTSHVGSIQCGELPTVAVSLPADNAGGAANVSVTFQGIAVYFVGWNNGPDFVYQAFLDGVPDPQFTAYTPSQPEGCGAIFYSKTGLVNTDHTLVIKSVAPTSLEIKGFIVTTGTDDNVSGGSSGSSASTLSSVTVLSSTPVSSSSGTPVSSSSTAGPSNSSSSSNPGLSTQNGPGSSNSSSPTVHSTGSFLSRPGGIGTVVGGIIGGLVALGLAALWAHGVIQAMLGIFPWTVREFKFGSTDGSHQIILTLTPVEIDKAYPCEQVVWQEFTVSPESREFTAKLKYQ</sequence>
<keyword evidence="2" id="KW-0472">Membrane</keyword>
<feature type="transmembrane region" description="Helical" evidence="2">
    <location>
        <begin position="237"/>
        <end position="259"/>
    </location>
</feature>
<evidence type="ECO:0000313" key="5">
    <source>
        <dbReference type="Proteomes" id="UP001215598"/>
    </source>
</evidence>
<protein>
    <submittedName>
        <fullName evidence="4">Uncharacterized protein</fullName>
    </submittedName>
</protein>
<dbReference type="Proteomes" id="UP001215598">
    <property type="component" value="Unassembled WGS sequence"/>
</dbReference>
<feature type="signal peptide" evidence="3">
    <location>
        <begin position="1"/>
        <end position="21"/>
    </location>
</feature>
<reference evidence="4" key="1">
    <citation type="submission" date="2023-03" db="EMBL/GenBank/DDBJ databases">
        <title>Massive genome expansion in bonnet fungi (Mycena s.s.) driven by repeated elements and novel gene families across ecological guilds.</title>
        <authorList>
            <consortium name="Lawrence Berkeley National Laboratory"/>
            <person name="Harder C.B."/>
            <person name="Miyauchi S."/>
            <person name="Viragh M."/>
            <person name="Kuo A."/>
            <person name="Thoen E."/>
            <person name="Andreopoulos B."/>
            <person name="Lu D."/>
            <person name="Skrede I."/>
            <person name="Drula E."/>
            <person name="Henrissat B."/>
            <person name="Morin E."/>
            <person name="Kohler A."/>
            <person name="Barry K."/>
            <person name="LaButti K."/>
            <person name="Morin E."/>
            <person name="Salamov A."/>
            <person name="Lipzen A."/>
            <person name="Mereny Z."/>
            <person name="Hegedus B."/>
            <person name="Baldrian P."/>
            <person name="Stursova M."/>
            <person name="Weitz H."/>
            <person name="Taylor A."/>
            <person name="Grigoriev I.V."/>
            <person name="Nagy L.G."/>
            <person name="Martin F."/>
            <person name="Kauserud H."/>
        </authorList>
    </citation>
    <scope>NUCLEOTIDE SEQUENCE</scope>
    <source>
        <strain evidence="4">CBHHK182m</strain>
    </source>
</reference>
<accession>A0AAD7HM40</accession>
<evidence type="ECO:0000256" key="2">
    <source>
        <dbReference type="SAM" id="Phobius"/>
    </source>
</evidence>
<keyword evidence="2" id="KW-0812">Transmembrane</keyword>